<evidence type="ECO:0000313" key="14">
    <source>
        <dbReference type="Proteomes" id="UP001284901"/>
    </source>
</evidence>
<feature type="transmembrane region" description="Helical" evidence="9">
    <location>
        <begin position="270"/>
        <end position="287"/>
    </location>
</feature>
<feature type="region of interest" description="Disordered" evidence="8">
    <location>
        <begin position="30"/>
        <end position="62"/>
    </location>
</feature>
<keyword evidence="14" id="KW-1185">Reference proteome</keyword>
<evidence type="ECO:0000259" key="11">
    <source>
        <dbReference type="Pfam" id="PF16916"/>
    </source>
</evidence>
<dbReference type="EMBL" id="JAWNFV010000033">
    <property type="protein sequence ID" value="MDY5141524.1"/>
    <property type="molecule type" value="Genomic_DNA"/>
</dbReference>
<feature type="domain" description="Cation efflux protein transmembrane" evidence="10">
    <location>
        <begin position="110"/>
        <end position="298"/>
    </location>
</feature>
<evidence type="ECO:0000256" key="9">
    <source>
        <dbReference type="SAM" id="Phobius"/>
    </source>
</evidence>
<evidence type="ECO:0000256" key="4">
    <source>
        <dbReference type="ARBA" id="ARBA00022692"/>
    </source>
</evidence>
<dbReference type="Pfam" id="PF01545">
    <property type="entry name" value="Cation_efflux"/>
    <property type="match status" value="1"/>
</dbReference>
<gene>
    <name evidence="12" type="ORF">R6G74_09420</name>
    <name evidence="13" type="ORF">R6P33_09440</name>
</gene>
<evidence type="ECO:0000256" key="3">
    <source>
        <dbReference type="ARBA" id="ARBA00022448"/>
    </source>
</evidence>
<feature type="transmembrane region" description="Helical" evidence="9">
    <location>
        <begin position="208"/>
        <end position="229"/>
    </location>
</feature>
<reference evidence="12 14" key="1">
    <citation type="submission" date="2023-10" db="EMBL/GenBank/DDBJ databases">
        <title>Whole Genome based description of the genera Actinobaculum and Actinotignum reveals a complex phylogenetic relationship within the species included in the genus Actinotignum.</title>
        <authorList>
            <person name="Jensen C.S."/>
            <person name="Dargis R."/>
            <person name="Kemp M."/>
            <person name="Christensen J.J."/>
        </authorList>
    </citation>
    <scope>NUCLEOTIDE SEQUENCE</scope>
    <source>
        <strain evidence="13 14">SLA_B089</strain>
        <strain evidence="12">SLA_B245</strain>
    </source>
</reference>
<dbReference type="EMBL" id="JAWNFY010000041">
    <property type="protein sequence ID" value="MDY5147233.1"/>
    <property type="molecule type" value="Genomic_DNA"/>
</dbReference>
<name>A0AAW9HI82_9ACTO</name>
<dbReference type="InterPro" id="IPR050681">
    <property type="entry name" value="CDF/SLC30A"/>
</dbReference>
<dbReference type="PANTHER" id="PTHR11562">
    <property type="entry name" value="CATION EFFLUX PROTEIN/ ZINC TRANSPORTER"/>
    <property type="match status" value="1"/>
</dbReference>
<evidence type="ECO:0000256" key="7">
    <source>
        <dbReference type="ARBA" id="ARBA00023136"/>
    </source>
</evidence>
<protein>
    <submittedName>
        <fullName evidence="12">Cation diffusion facilitator family transporter</fullName>
    </submittedName>
</protein>
<dbReference type="Pfam" id="PF16916">
    <property type="entry name" value="ZT_dimer"/>
    <property type="match status" value="1"/>
</dbReference>
<feature type="transmembrane region" description="Helical" evidence="9">
    <location>
        <begin position="174"/>
        <end position="196"/>
    </location>
</feature>
<dbReference type="AlphaFoldDB" id="A0AAW9HI82"/>
<dbReference type="PANTHER" id="PTHR11562:SF17">
    <property type="entry name" value="RE54080P-RELATED"/>
    <property type="match status" value="1"/>
</dbReference>
<keyword evidence="4 9" id="KW-0812">Transmembrane</keyword>
<accession>A0AAW9HI82</accession>
<proteinExistence type="inferred from homology"/>
<evidence type="ECO:0000259" key="10">
    <source>
        <dbReference type="Pfam" id="PF01545"/>
    </source>
</evidence>
<dbReference type="Proteomes" id="UP001284901">
    <property type="component" value="Unassembled WGS sequence"/>
</dbReference>
<dbReference type="GO" id="GO:0005886">
    <property type="term" value="C:plasma membrane"/>
    <property type="evidence" value="ECO:0007669"/>
    <property type="project" value="TreeGrafter"/>
</dbReference>
<feature type="domain" description="Cation efflux protein cytoplasmic" evidence="11">
    <location>
        <begin position="303"/>
        <end position="382"/>
    </location>
</feature>
<dbReference type="SUPFAM" id="SSF161111">
    <property type="entry name" value="Cation efflux protein transmembrane domain-like"/>
    <property type="match status" value="1"/>
</dbReference>
<evidence type="ECO:0000256" key="2">
    <source>
        <dbReference type="ARBA" id="ARBA00008873"/>
    </source>
</evidence>
<feature type="region of interest" description="Disordered" evidence="8">
    <location>
        <begin position="80"/>
        <end position="99"/>
    </location>
</feature>
<dbReference type="GO" id="GO:0005385">
    <property type="term" value="F:zinc ion transmembrane transporter activity"/>
    <property type="evidence" value="ECO:0007669"/>
    <property type="project" value="TreeGrafter"/>
</dbReference>
<sequence>MHNNNYYHCEHGDHAGGQCTCAQRSSGASAASASEESTPSEEDGESFSVAGQNGENGEVSEDGDNAHLCHLARTPTAVAPAAGHDHASGHEHGPGHVHGAGAQRGRIAWALGITFSILIAEVIGAFWLGSLALLVDAGHMLTDSAGLVMALVAAHLTTKPATNRRTWGYARAEIISACLQATLLLGVGIFVIIEAIKRLTDPPEMPAAPLLIFGIIGLLGNIASMLILFTGRGASLNMKAAFLEVCNDALGSVAVIVAAASIYFTGWGGADAIAAILIGILIIPRALRILSTALNVLMEATPQGLDLDEVRQHMENLPHVIRVHDMHATTVATGLPVLSAHVVVEDECFFDGHAPRILDQLQQCVAEHFPVKVEHSTFQLEPAEHSKCEYVPHG</sequence>
<keyword evidence="3" id="KW-0813">Transport</keyword>
<feature type="transmembrane region" description="Helical" evidence="9">
    <location>
        <begin position="241"/>
        <end position="264"/>
    </location>
</feature>
<dbReference type="Proteomes" id="UP001288320">
    <property type="component" value="Unassembled WGS sequence"/>
</dbReference>
<dbReference type="Gene3D" id="1.20.1510.10">
    <property type="entry name" value="Cation efflux protein transmembrane domain"/>
    <property type="match status" value="1"/>
</dbReference>
<evidence type="ECO:0000313" key="15">
    <source>
        <dbReference type="Proteomes" id="UP001288320"/>
    </source>
</evidence>
<dbReference type="RefSeq" id="WP_180948684.1">
    <property type="nucleotide sequence ID" value="NZ_CAUPFC010000024.1"/>
</dbReference>
<dbReference type="InterPro" id="IPR027469">
    <property type="entry name" value="Cation_efflux_TMD_sf"/>
</dbReference>
<evidence type="ECO:0000313" key="12">
    <source>
        <dbReference type="EMBL" id="MDY5141524.1"/>
    </source>
</evidence>
<evidence type="ECO:0000256" key="5">
    <source>
        <dbReference type="ARBA" id="ARBA00022989"/>
    </source>
</evidence>
<dbReference type="InterPro" id="IPR027470">
    <property type="entry name" value="Cation_efflux_CTD"/>
</dbReference>
<organism evidence="12 15">
    <name type="scientific">Actinotignum timonense</name>
    <dbReference type="NCBI Taxonomy" id="1870995"/>
    <lineage>
        <taxon>Bacteria</taxon>
        <taxon>Bacillati</taxon>
        <taxon>Actinomycetota</taxon>
        <taxon>Actinomycetes</taxon>
        <taxon>Actinomycetales</taxon>
        <taxon>Actinomycetaceae</taxon>
        <taxon>Actinotignum</taxon>
    </lineage>
</organism>
<evidence type="ECO:0000313" key="13">
    <source>
        <dbReference type="EMBL" id="MDY5147233.1"/>
    </source>
</evidence>
<feature type="compositionally biased region" description="Basic and acidic residues" evidence="8">
    <location>
        <begin position="83"/>
        <end position="94"/>
    </location>
</feature>
<evidence type="ECO:0000256" key="8">
    <source>
        <dbReference type="SAM" id="MobiDB-lite"/>
    </source>
</evidence>
<dbReference type="NCBIfam" id="TIGR01297">
    <property type="entry name" value="CDF"/>
    <property type="match status" value="1"/>
</dbReference>
<evidence type="ECO:0000256" key="1">
    <source>
        <dbReference type="ARBA" id="ARBA00004141"/>
    </source>
</evidence>
<comment type="subcellular location">
    <subcellularLocation>
        <location evidence="1">Membrane</location>
        <topology evidence="1">Multi-pass membrane protein</topology>
    </subcellularLocation>
</comment>
<dbReference type="InterPro" id="IPR036837">
    <property type="entry name" value="Cation_efflux_CTD_sf"/>
</dbReference>
<keyword evidence="5 9" id="KW-1133">Transmembrane helix</keyword>
<comment type="similarity">
    <text evidence="2">Belongs to the cation diffusion facilitator (CDF) transporter (TC 2.A.4) family. SLC30A subfamily.</text>
</comment>
<feature type="transmembrane region" description="Helical" evidence="9">
    <location>
        <begin position="107"/>
        <end position="127"/>
    </location>
</feature>
<dbReference type="GeneID" id="92813379"/>
<comment type="caution">
    <text evidence="12">The sequence shown here is derived from an EMBL/GenBank/DDBJ whole genome shotgun (WGS) entry which is preliminary data.</text>
</comment>
<dbReference type="InterPro" id="IPR058533">
    <property type="entry name" value="Cation_efflux_TM"/>
</dbReference>
<dbReference type="InterPro" id="IPR002524">
    <property type="entry name" value="Cation_efflux"/>
</dbReference>
<keyword evidence="6" id="KW-0406">Ion transport</keyword>
<keyword evidence="7 9" id="KW-0472">Membrane</keyword>
<evidence type="ECO:0000256" key="6">
    <source>
        <dbReference type="ARBA" id="ARBA00023065"/>
    </source>
</evidence>
<dbReference type="SUPFAM" id="SSF160240">
    <property type="entry name" value="Cation efflux protein cytoplasmic domain-like"/>
    <property type="match status" value="1"/>
</dbReference>
<feature type="transmembrane region" description="Helical" evidence="9">
    <location>
        <begin position="133"/>
        <end position="154"/>
    </location>
</feature>